<evidence type="ECO:0000313" key="2">
    <source>
        <dbReference type="Proteomes" id="UP000023152"/>
    </source>
</evidence>
<evidence type="ECO:0008006" key="3">
    <source>
        <dbReference type="Google" id="ProtNLM"/>
    </source>
</evidence>
<protein>
    <recommendedName>
        <fullName evidence="3">Endonuclease/exonuclease/phosphatase domain-containing protein</fullName>
    </recommendedName>
</protein>
<dbReference type="AlphaFoldDB" id="X6PBU9"/>
<gene>
    <name evidence="1" type="ORF">RFI_01529</name>
</gene>
<keyword evidence="2" id="KW-1185">Reference proteome</keyword>
<reference evidence="1 2" key="1">
    <citation type="journal article" date="2013" name="Curr. Biol.">
        <title>The Genome of the Foraminiferan Reticulomyxa filosa.</title>
        <authorList>
            <person name="Glockner G."/>
            <person name="Hulsmann N."/>
            <person name="Schleicher M."/>
            <person name="Noegel A.A."/>
            <person name="Eichinger L."/>
            <person name="Gallinger C."/>
            <person name="Pawlowski J."/>
            <person name="Sierra R."/>
            <person name="Euteneuer U."/>
            <person name="Pillet L."/>
            <person name="Moustafa A."/>
            <person name="Platzer M."/>
            <person name="Groth M."/>
            <person name="Szafranski K."/>
            <person name="Schliwa M."/>
        </authorList>
    </citation>
    <scope>NUCLEOTIDE SEQUENCE [LARGE SCALE GENOMIC DNA]</scope>
</reference>
<dbReference type="Gene3D" id="3.60.10.10">
    <property type="entry name" value="Endonuclease/exonuclease/phosphatase"/>
    <property type="match status" value="1"/>
</dbReference>
<organism evidence="1 2">
    <name type="scientific">Reticulomyxa filosa</name>
    <dbReference type="NCBI Taxonomy" id="46433"/>
    <lineage>
        <taxon>Eukaryota</taxon>
        <taxon>Sar</taxon>
        <taxon>Rhizaria</taxon>
        <taxon>Retaria</taxon>
        <taxon>Foraminifera</taxon>
        <taxon>Monothalamids</taxon>
        <taxon>Reticulomyxidae</taxon>
        <taxon>Reticulomyxa</taxon>
    </lineage>
</organism>
<accession>X6PBU9</accession>
<comment type="caution">
    <text evidence="1">The sequence shown here is derived from an EMBL/GenBank/DDBJ whole genome shotgun (WGS) entry which is preliminary data.</text>
</comment>
<dbReference type="InterPro" id="IPR036691">
    <property type="entry name" value="Endo/exonu/phosph_ase_sf"/>
</dbReference>
<name>X6PBU9_RETFI</name>
<proteinExistence type="predicted"/>
<dbReference type="EMBL" id="ASPP01001530">
    <property type="protein sequence ID" value="ETO35534.1"/>
    <property type="molecule type" value="Genomic_DNA"/>
</dbReference>
<sequence length="165" mass="18594">MTEHIIIGGDWNAHHPAWLDHNIDDVNECTLDFIVSNELNILSIHCHLTKYVVEAVEATIGIKTIWKGQQAMVENLMHEGNTRNLFTQFNALNTNKIHYSSISEQGDKFNEILSSLDFDCIVIFCDGSTFPNPGIGDAGLVIHNGWSWNIQSMVLQQTLDQISKQ</sequence>
<evidence type="ECO:0000313" key="1">
    <source>
        <dbReference type="EMBL" id="ETO35534.1"/>
    </source>
</evidence>
<dbReference type="SUPFAM" id="SSF56219">
    <property type="entry name" value="DNase I-like"/>
    <property type="match status" value="1"/>
</dbReference>
<dbReference type="Proteomes" id="UP000023152">
    <property type="component" value="Unassembled WGS sequence"/>
</dbReference>